<dbReference type="InterPro" id="IPR036583">
    <property type="entry name" value="23S_rRNA_IVS_sf"/>
</dbReference>
<dbReference type="SUPFAM" id="SSF158446">
    <property type="entry name" value="IVS-encoded protein-like"/>
    <property type="match status" value="1"/>
</dbReference>
<dbReference type="PANTHER" id="PTHR38471">
    <property type="entry name" value="FOUR HELIX BUNDLE PROTEIN"/>
    <property type="match status" value="1"/>
</dbReference>
<gene>
    <name evidence="1" type="ORF">CEE36_02360</name>
</gene>
<dbReference type="Pfam" id="PF05635">
    <property type="entry name" value="23S_rRNA_IVP"/>
    <property type="match status" value="1"/>
</dbReference>
<evidence type="ECO:0000313" key="1">
    <source>
        <dbReference type="EMBL" id="TKJ43982.1"/>
    </source>
</evidence>
<organism evidence="1 2">
    <name type="scientific">candidate division TA06 bacterium B3_TA06</name>
    <dbReference type="NCBI Taxonomy" id="2012487"/>
    <lineage>
        <taxon>Bacteria</taxon>
        <taxon>Bacteria division TA06</taxon>
    </lineage>
</organism>
<protein>
    <submittedName>
        <fullName evidence="1">Four helix bundle protein</fullName>
    </submittedName>
</protein>
<dbReference type="EMBL" id="NJBO01000002">
    <property type="protein sequence ID" value="TKJ43982.1"/>
    <property type="molecule type" value="Genomic_DNA"/>
</dbReference>
<dbReference type="Proteomes" id="UP000317778">
    <property type="component" value="Unassembled WGS sequence"/>
</dbReference>
<dbReference type="PANTHER" id="PTHR38471:SF2">
    <property type="entry name" value="FOUR HELIX BUNDLE PROTEIN"/>
    <property type="match status" value="1"/>
</dbReference>
<reference evidence="1 2" key="1">
    <citation type="submission" date="2017-06" db="EMBL/GenBank/DDBJ databases">
        <title>Novel microbial phyla capable of carbon fixation and sulfur reduction in deep-sea sediments.</title>
        <authorList>
            <person name="Huang J."/>
            <person name="Baker B."/>
            <person name="Wang Y."/>
        </authorList>
    </citation>
    <scope>NUCLEOTIDE SEQUENCE [LARGE SCALE GENOMIC DNA]</scope>
    <source>
        <strain evidence="1">B3_TA06</strain>
    </source>
</reference>
<dbReference type="InterPro" id="IPR012657">
    <property type="entry name" value="23S_rRNA-intervening_sequence"/>
</dbReference>
<evidence type="ECO:0000313" key="2">
    <source>
        <dbReference type="Proteomes" id="UP000317778"/>
    </source>
</evidence>
<dbReference type="CDD" id="cd16377">
    <property type="entry name" value="23S_rRNA_IVP_like"/>
    <property type="match status" value="1"/>
</dbReference>
<sequence length="124" mass="14355">MKIKRFEDLEVWQLARKLVNQIYEISKKTKLSKDFGLRNQIQRSAVSIMSNIAEGFERKSKKEFIQFLSIAKASSGELRSKLYVTLDLEYLDKKTFDAAYNLCEKISRSIAGFIKYLESSSPQS</sequence>
<dbReference type="Gene3D" id="1.20.1440.60">
    <property type="entry name" value="23S rRNA-intervening sequence"/>
    <property type="match status" value="1"/>
</dbReference>
<name>A0A532VA03_UNCT6</name>
<proteinExistence type="predicted"/>
<comment type="caution">
    <text evidence="1">The sequence shown here is derived from an EMBL/GenBank/DDBJ whole genome shotgun (WGS) entry which is preliminary data.</text>
</comment>
<dbReference type="NCBIfam" id="TIGR02436">
    <property type="entry name" value="four helix bundle protein"/>
    <property type="match status" value="1"/>
</dbReference>
<dbReference type="AlphaFoldDB" id="A0A532VA03"/>
<accession>A0A532VA03</accession>